<reference evidence="4 5" key="1">
    <citation type="submission" date="2013-05" db="EMBL/GenBank/DDBJ databases">
        <title>Genome assembly of Chondromyces apiculatus DSM 436.</title>
        <authorList>
            <person name="Sharma G."/>
            <person name="Khatri I."/>
            <person name="Kaur C."/>
            <person name="Mayilraj S."/>
            <person name="Subramanian S."/>
        </authorList>
    </citation>
    <scope>NUCLEOTIDE SEQUENCE [LARGE SCALE GENOMIC DNA]</scope>
    <source>
        <strain evidence="4 5">DSM 436</strain>
    </source>
</reference>
<feature type="compositionally biased region" description="Basic and acidic residues" evidence="2">
    <location>
        <begin position="397"/>
        <end position="414"/>
    </location>
</feature>
<gene>
    <name evidence="4" type="ORF">CAP_7225</name>
</gene>
<dbReference type="Gene3D" id="1.25.40.10">
    <property type="entry name" value="Tetratricopeptide repeat domain"/>
    <property type="match status" value="1"/>
</dbReference>
<feature type="domain" description="FecR protein" evidence="3">
    <location>
        <begin position="91"/>
        <end position="181"/>
    </location>
</feature>
<evidence type="ECO:0000256" key="2">
    <source>
        <dbReference type="SAM" id="MobiDB-lite"/>
    </source>
</evidence>
<dbReference type="Pfam" id="PF04773">
    <property type="entry name" value="FecR"/>
    <property type="match status" value="1"/>
</dbReference>
<name>A0A017T151_9BACT</name>
<dbReference type="eggNOG" id="COG1729">
    <property type="taxonomic scope" value="Bacteria"/>
</dbReference>
<comment type="caution">
    <text evidence="4">The sequence shown here is derived from an EMBL/GenBank/DDBJ whole genome shotgun (WGS) entry which is preliminary data.</text>
</comment>
<dbReference type="PROSITE" id="PS50005">
    <property type="entry name" value="TPR"/>
    <property type="match status" value="1"/>
</dbReference>
<dbReference type="InterPro" id="IPR011990">
    <property type="entry name" value="TPR-like_helical_dom_sf"/>
</dbReference>
<feature type="region of interest" description="Disordered" evidence="2">
    <location>
        <begin position="397"/>
        <end position="436"/>
    </location>
</feature>
<proteinExistence type="predicted"/>
<sequence length="436" mass="45186">MPRIDPTALRDHATDERVARVWARIDQDLDIREPASPRRAGFAAALLAATMAAFGGGILCGRLMEPAGEAAQLEALPSQDQRAANEIIAAGTSERTYPLPGGGAISLAPGSTIELERAEGGALKLRLVQGEAAIDTVGVTRSGEIALVAGEAQVSTAAAGSFRVRHNVDDIDIDVSDGSVRVTSPVGSRDLGRGDSAAGVPIRQRTTTLVAPPPTSSPVLRNAPPAPSVAEVPSVEPAPVAVAAPDWRARFNAGDDSGALDMLRQQGGGIDGAIASARTAKELMELNDLLRGRGGDQAAAIRALSRVVDAFPGDPNAEIAAFTLGNLYARAGDQAKAAKYYERAGNLSPGGNLAEDSFCKRIGAEVLAGHKEEAIRMAQEYVSKYPDGRCEAVQRINAGEKADEAEVVEERDVEPAPAPAQRDTASPSPDAPAPAP</sequence>
<feature type="repeat" description="TPR" evidence="1">
    <location>
        <begin position="318"/>
        <end position="351"/>
    </location>
</feature>
<dbReference type="Pfam" id="PF13174">
    <property type="entry name" value="TPR_6"/>
    <property type="match status" value="1"/>
</dbReference>
<organism evidence="4 5">
    <name type="scientific">Chondromyces apiculatus DSM 436</name>
    <dbReference type="NCBI Taxonomy" id="1192034"/>
    <lineage>
        <taxon>Bacteria</taxon>
        <taxon>Pseudomonadati</taxon>
        <taxon>Myxococcota</taxon>
        <taxon>Polyangia</taxon>
        <taxon>Polyangiales</taxon>
        <taxon>Polyangiaceae</taxon>
        <taxon>Chondromyces</taxon>
    </lineage>
</organism>
<protein>
    <recommendedName>
        <fullName evidence="3">FecR protein domain-containing protein</fullName>
    </recommendedName>
</protein>
<keyword evidence="5" id="KW-1185">Reference proteome</keyword>
<dbReference type="Gene3D" id="2.60.120.1440">
    <property type="match status" value="1"/>
</dbReference>
<dbReference type="STRING" id="1192034.CAP_7225"/>
<dbReference type="Proteomes" id="UP000019678">
    <property type="component" value="Unassembled WGS sequence"/>
</dbReference>
<dbReference type="EMBL" id="ASRX01000062">
    <property type="protein sequence ID" value="EYF02296.1"/>
    <property type="molecule type" value="Genomic_DNA"/>
</dbReference>
<dbReference type="SUPFAM" id="SSF48452">
    <property type="entry name" value="TPR-like"/>
    <property type="match status" value="1"/>
</dbReference>
<dbReference type="eggNOG" id="COG3712">
    <property type="taxonomic scope" value="Bacteria"/>
</dbReference>
<evidence type="ECO:0000256" key="1">
    <source>
        <dbReference type="PROSITE-ProRule" id="PRU00339"/>
    </source>
</evidence>
<keyword evidence="1" id="KW-0802">TPR repeat</keyword>
<dbReference type="InterPro" id="IPR019734">
    <property type="entry name" value="TPR_rpt"/>
</dbReference>
<evidence type="ECO:0000313" key="5">
    <source>
        <dbReference type="Proteomes" id="UP000019678"/>
    </source>
</evidence>
<dbReference type="AlphaFoldDB" id="A0A017T151"/>
<accession>A0A017T151</accession>
<evidence type="ECO:0000313" key="4">
    <source>
        <dbReference type="EMBL" id="EYF02296.1"/>
    </source>
</evidence>
<feature type="region of interest" description="Disordered" evidence="2">
    <location>
        <begin position="212"/>
        <end position="231"/>
    </location>
</feature>
<evidence type="ECO:0000259" key="3">
    <source>
        <dbReference type="Pfam" id="PF04773"/>
    </source>
</evidence>
<dbReference type="InterPro" id="IPR006860">
    <property type="entry name" value="FecR"/>
</dbReference>